<dbReference type="PROSITE" id="PS51296">
    <property type="entry name" value="RIESKE"/>
    <property type="match status" value="1"/>
</dbReference>
<keyword evidence="6" id="KW-0411">Iron-sulfur</keyword>
<feature type="compositionally biased region" description="Low complexity" evidence="10">
    <location>
        <begin position="1"/>
        <end position="28"/>
    </location>
</feature>
<evidence type="ECO:0000256" key="4">
    <source>
        <dbReference type="ARBA" id="ARBA00022723"/>
    </source>
</evidence>
<comment type="cofactor">
    <cofactor evidence="9">
        <name>[2Fe-2S] cluster</name>
        <dbReference type="ChEBI" id="CHEBI:190135"/>
    </cofactor>
</comment>
<evidence type="ECO:0000259" key="11">
    <source>
        <dbReference type="PROSITE" id="PS51296"/>
    </source>
</evidence>
<name>A0ABT2J1C4_9PSEU</name>
<dbReference type="InterPro" id="IPR017941">
    <property type="entry name" value="Rieske_2Fe-2S"/>
</dbReference>
<proteinExistence type="predicted"/>
<evidence type="ECO:0000256" key="3">
    <source>
        <dbReference type="ARBA" id="ARBA00022714"/>
    </source>
</evidence>
<reference evidence="12 13" key="1">
    <citation type="submission" date="2021-02" db="EMBL/GenBank/DDBJ databases">
        <title>Actinophytocola xerophila sp. nov., isolated from soil of cotton cropping field.</title>
        <authorList>
            <person name="Huang R."/>
            <person name="Chen X."/>
            <person name="Ge X."/>
            <person name="Liu W."/>
        </authorList>
    </citation>
    <scope>NUCLEOTIDE SEQUENCE [LARGE SCALE GENOMIC DNA]</scope>
    <source>
        <strain evidence="12 13">S1-96</strain>
    </source>
</reference>
<protein>
    <recommendedName>
        <fullName evidence="2">Cytochrome bc1 complex Rieske iron-sulfur subunit</fullName>
    </recommendedName>
    <alternativeName>
        <fullName evidence="8">Cytochrome bc1 reductase complex subunit QcrA</fullName>
    </alternativeName>
</protein>
<evidence type="ECO:0000256" key="8">
    <source>
        <dbReference type="ARBA" id="ARBA00029586"/>
    </source>
</evidence>
<dbReference type="SUPFAM" id="SSF50022">
    <property type="entry name" value="ISP domain"/>
    <property type="match status" value="1"/>
</dbReference>
<evidence type="ECO:0000313" key="12">
    <source>
        <dbReference type="EMBL" id="MCT2581662.1"/>
    </source>
</evidence>
<comment type="caution">
    <text evidence="12">The sequence shown here is derived from an EMBL/GenBank/DDBJ whole genome shotgun (WGS) entry which is preliminary data.</text>
</comment>
<keyword evidence="13" id="KW-1185">Reference proteome</keyword>
<feature type="region of interest" description="Disordered" evidence="10">
    <location>
        <begin position="1"/>
        <end position="43"/>
    </location>
</feature>
<evidence type="ECO:0000256" key="10">
    <source>
        <dbReference type="SAM" id="MobiDB-lite"/>
    </source>
</evidence>
<dbReference type="Pfam" id="PF00355">
    <property type="entry name" value="Rieske"/>
    <property type="match status" value="1"/>
</dbReference>
<evidence type="ECO:0000256" key="5">
    <source>
        <dbReference type="ARBA" id="ARBA00023004"/>
    </source>
</evidence>
<keyword evidence="3" id="KW-0001">2Fe-2S</keyword>
<dbReference type="Proteomes" id="UP001156441">
    <property type="component" value="Unassembled WGS sequence"/>
</dbReference>
<keyword evidence="5" id="KW-0408">Iron</keyword>
<gene>
    <name evidence="12" type="ORF">JT362_00825</name>
</gene>
<sequence length="125" mass="12660">MVTGGAPPDTTAQTTEPPAETTEQTTTEPAPPPLASTSDIPVGGGTVFADQEIVITQPTRGDIRCFSAVCTHQGCLVSTVAGGTINCDCHGSKFAIADGSVTAGPAPEPLGEREILVEDGRISLP</sequence>
<evidence type="ECO:0000256" key="1">
    <source>
        <dbReference type="ARBA" id="ARBA00002494"/>
    </source>
</evidence>
<dbReference type="CDD" id="cd03467">
    <property type="entry name" value="Rieske"/>
    <property type="match status" value="1"/>
</dbReference>
<dbReference type="InterPro" id="IPR005805">
    <property type="entry name" value="Rieske_Fe-S_prot_C"/>
</dbReference>
<evidence type="ECO:0000256" key="2">
    <source>
        <dbReference type="ARBA" id="ARBA00015816"/>
    </source>
</evidence>
<feature type="domain" description="Rieske" evidence="11">
    <location>
        <begin position="32"/>
        <end position="124"/>
    </location>
</feature>
<dbReference type="EMBL" id="JAFFZE010000003">
    <property type="protein sequence ID" value="MCT2581662.1"/>
    <property type="molecule type" value="Genomic_DNA"/>
</dbReference>
<keyword evidence="4" id="KW-0479">Metal-binding</keyword>
<keyword evidence="7" id="KW-1015">Disulfide bond</keyword>
<comment type="function">
    <text evidence="1">Iron-sulfur subunit of the cytochrome bc1 complex, an essential component of the respiratory electron transport chain required for ATP synthesis. The bc1 complex catalyzes the oxidation of menaquinol and the reduction of cytochrome c in the respiratory chain. The bc1 complex operates through a Q-cycle mechanism that couples electron transfer to generation of the proton gradient that drives ATP synthesis.</text>
</comment>
<evidence type="ECO:0000256" key="7">
    <source>
        <dbReference type="ARBA" id="ARBA00023157"/>
    </source>
</evidence>
<evidence type="ECO:0000256" key="6">
    <source>
        <dbReference type="ARBA" id="ARBA00023014"/>
    </source>
</evidence>
<dbReference type="PANTHER" id="PTHR10134">
    <property type="entry name" value="CYTOCHROME B-C1 COMPLEX SUBUNIT RIESKE, MITOCHONDRIAL"/>
    <property type="match status" value="1"/>
</dbReference>
<evidence type="ECO:0000313" key="13">
    <source>
        <dbReference type="Proteomes" id="UP001156441"/>
    </source>
</evidence>
<organism evidence="12 13">
    <name type="scientific">Actinophytocola gossypii</name>
    <dbReference type="NCBI Taxonomy" id="2812003"/>
    <lineage>
        <taxon>Bacteria</taxon>
        <taxon>Bacillati</taxon>
        <taxon>Actinomycetota</taxon>
        <taxon>Actinomycetes</taxon>
        <taxon>Pseudonocardiales</taxon>
        <taxon>Pseudonocardiaceae</taxon>
    </lineage>
</organism>
<evidence type="ECO:0000256" key="9">
    <source>
        <dbReference type="ARBA" id="ARBA00034078"/>
    </source>
</evidence>
<dbReference type="InterPro" id="IPR036922">
    <property type="entry name" value="Rieske_2Fe-2S_sf"/>
</dbReference>
<dbReference type="Gene3D" id="2.102.10.10">
    <property type="entry name" value="Rieske [2Fe-2S] iron-sulphur domain"/>
    <property type="match status" value="1"/>
</dbReference>
<dbReference type="InterPro" id="IPR014349">
    <property type="entry name" value="Rieske_Fe-S_prot"/>
</dbReference>
<dbReference type="PRINTS" id="PR00162">
    <property type="entry name" value="RIESKE"/>
</dbReference>
<accession>A0ABT2J1C4</accession>